<proteinExistence type="predicted"/>
<dbReference type="Pfam" id="PF22016">
    <property type="entry name" value="DUF6933"/>
    <property type="match status" value="1"/>
</dbReference>
<gene>
    <name evidence="2" type="ORF">DB745_10125</name>
    <name evidence="3" type="ORF">DIZ81_11235</name>
</gene>
<dbReference type="InterPro" id="IPR053864">
    <property type="entry name" value="DUF6933"/>
</dbReference>
<feature type="domain" description="DUF6933" evidence="1">
    <location>
        <begin position="4"/>
        <end position="156"/>
    </location>
</feature>
<dbReference type="RefSeq" id="WP_108294143.1">
    <property type="nucleotide sequence ID" value="NZ_JAWVLH010000013.1"/>
</dbReference>
<dbReference type="AlphaFoldDB" id="A0AB38N1L1"/>
<dbReference type="Proteomes" id="UP000306421">
    <property type="component" value="Unassembled WGS sequence"/>
</dbReference>
<reference evidence="2 4" key="1">
    <citation type="submission" date="2018-04" db="EMBL/GenBank/DDBJ databases">
        <title>Whole genome sequence comparison of clinical and drinking water Legionella pneumophila isolates associated with the Flint Water Crisis.</title>
        <authorList>
            <person name="Garner E."/>
            <person name="Brown C."/>
            <person name="Schwake O."/>
            <person name="Coil D."/>
            <person name="Jospin G."/>
            <person name="Eisen J."/>
            <person name="Edwards M."/>
            <person name="Pruden A."/>
        </authorList>
    </citation>
    <scope>NUCLEOTIDE SEQUENCE [LARGE SCALE GENOMIC DNA]</scope>
    <source>
        <strain evidence="2 4">Genessee03</strain>
    </source>
</reference>
<name>A0AB38N1L1_9GAMM</name>
<dbReference type="EMBL" id="QFGG01000011">
    <property type="protein sequence ID" value="TID40698.1"/>
    <property type="molecule type" value="Genomic_DNA"/>
</dbReference>
<comment type="caution">
    <text evidence="3">The sequence shown here is derived from an EMBL/GenBank/DDBJ whole genome shotgun (WGS) entry which is preliminary data.</text>
</comment>
<dbReference type="Proteomes" id="UP000251035">
    <property type="component" value="Unassembled WGS sequence"/>
</dbReference>
<reference evidence="3 5" key="2">
    <citation type="submission" date="2018-04" db="EMBL/GenBank/DDBJ databases">
        <title>Whole genome sequence comparison of clinical and drinking water Legionella pneumophila isolates.</title>
        <authorList>
            <person name="Garner E."/>
        </authorList>
    </citation>
    <scope>NUCLEOTIDE SEQUENCE [LARGE SCALE GENOMIC DNA]</scope>
    <source>
        <strain evidence="3 5">WH02</strain>
    </source>
</reference>
<evidence type="ECO:0000313" key="3">
    <source>
        <dbReference type="EMBL" id="TID40698.1"/>
    </source>
</evidence>
<evidence type="ECO:0000313" key="5">
    <source>
        <dbReference type="Proteomes" id="UP000306421"/>
    </source>
</evidence>
<organism evidence="3 5">
    <name type="scientific">Legionella taurinensis</name>
    <dbReference type="NCBI Taxonomy" id="70611"/>
    <lineage>
        <taxon>Bacteria</taxon>
        <taxon>Pseudomonadati</taxon>
        <taxon>Pseudomonadota</taxon>
        <taxon>Gammaproteobacteria</taxon>
        <taxon>Legionellales</taxon>
        <taxon>Legionellaceae</taxon>
        <taxon>Legionella</taxon>
    </lineage>
</organism>
<protein>
    <recommendedName>
        <fullName evidence="1">DUF6933 domain-containing protein</fullName>
    </recommendedName>
</protein>
<evidence type="ECO:0000313" key="4">
    <source>
        <dbReference type="Proteomes" id="UP000251035"/>
    </source>
</evidence>
<evidence type="ECO:0000313" key="2">
    <source>
        <dbReference type="EMBL" id="PUT46458.1"/>
    </source>
</evidence>
<dbReference type="EMBL" id="QCXM01000010">
    <property type="protein sequence ID" value="PUT46458.1"/>
    <property type="molecule type" value="Genomic_DNA"/>
</dbReference>
<keyword evidence="4" id="KW-1185">Reference proteome</keyword>
<accession>A0AB38N1L1</accession>
<sequence length="167" mass="19394">MQCRLTKKYAIDCRVENLSIPCNTLSPLDDWFIDVFRINRKKIAMITHAKATYTFFVPYAEVGGAKAIPGHINQLLTEFLYRENLIQHLDELKRSATSDFVFCKTVDRKILGHMNDFKRCVSYRLEEYPTDFEGAEKMIAQIPVNIQSIGYTTPLKRMHELLNARES</sequence>
<evidence type="ECO:0000259" key="1">
    <source>
        <dbReference type="Pfam" id="PF22016"/>
    </source>
</evidence>